<dbReference type="AlphaFoldDB" id="K2RQU1"/>
<dbReference type="EMBL" id="AHHD01000257">
    <property type="protein sequence ID" value="EKG17068.1"/>
    <property type="molecule type" value="Genomic_DNA"/>
</dbReference>
<gene>
    <name evidence="2" type="ORF">MPH_05758</name>
</gene>
<organism evidence="2 3">
    <name type="scientific">Macrophomina phaseolina (strain MS6)</name>
    <name type="common">Charcoal rot fungus</name>
    <dbReference type="NCBI Taxonomy" id="1126212"/>
    <lineage>
        <taxon>Eukaryota</taxon>
        <taxon>Fungi</taxon>
        <taxon>Dikarya</taxon>
        <taxon>Ascomycota</taxon>
        <taxon>Pezizomycotina</taxon>
        <taxon>Dothideomycetes</taxon>
        <taxon>Dothideomycetes incertae sedis</taxon>
        <taxon>Botryosphaeriales</taxon>
        <taxon>Botryosphaeriaceae</taxon>
        <taxon>Macrophomina</taxon>
    </lineage>
</organism>
<feature type="chain" id="PRO_5003867768" evidence="1">
    <location>
        <begin position="18"/>
        <end position="190"/>
    </location>
</feature>
<feature type="signal peptide" evidence="1">
    <location>
        <begin position="1"/>
        <end position="17"/>
    </location>
</feature>
<evidence type="ECO:0000313" key="3">
    <source>
        <dbReference type="Proteomes" id="UP000007129"/>
    </source>
</evidence>
<dbReference type="HOGENOM" id="CLU_1428267_0_0_1"/>
<protein>
    <submittedName>
        <fullName evidence="2">Uncharacterized protein</fullName>
    </submittedName>
</protein>
<name>K2RQU1_MACPH</name>
<sequence>MILRSLAAGLLVPFAAGGVLHPRQDDRPYRVLEVHVNVEVLVQPVAIATFCAQNTVFAYAPSNFFTVTNAPTFISTVLTATRTTSVSSYRTYATERPSGYGYTSAQPSSRAPSTVSSRTIVLPTTSFPFLPTYSPGSSASSVYASRSSALPGPEPSPSAISIFPSSELLEHIRTVVFELAIWYSVVLTEL</sequence>
<evidence type="ECO:0000256" key="1">
    <source>
        <dbReference type="SAM" id="SignalP"/>
    </source>
</evidence>
<accession>K2RQU1</accession>
<evidence type="ECO:0000313" key="2">
    <source>
        <dbReference type="EMBL" id="EKG17068.1"/>
    </source>
</evidence>
<dbReference type="VEuPathDB" id="FungiDB:MPH_05758"/>
<dbReference type="Proteomes" id="UP000007129">
    <property type="component" value="Unassembled WGS sequence"/>
</dbReference>
<keyword evidence="1" id="KW-0732">Signal</keyword>
<reference evidence="2 3" key="1">
    <citation type="journal article" date="2012" name="BMC Genomics">
        <title>Tools to kill: Genome of one of the most destructive plant pathogenic fungi Macrophomina phaseolina.</title>
        <authorList>
            <person name="Islam M.S."/>
            <person name="Haque M.S."/>
            <person name="Islam M.M."/>
            <person name="Emdad E.M."/>
            <person name="Halim A."/>
            <person name="Hossen Q.M.M."/>
            <person name="Hossain M.Z."/>
            <person name="Ahmed B."/>
            <person name="Rahim S."/>
            <person name="Rahman M.S."/>
            <person name="Alam M.M."/>
            <person name="Hou S."/>
            <person name="Wan X."/>
            <person name="Saito J.A."/>
            <person name="Alam M."/>
        </authorList>
    </citation>
    <scope>NUCLEOTIDE SEQUENCE [LARGE SCALE GENOMIC DNA]</scope>
    <source>
        <strain evidence="2 3">MS6</strain>
    </source>
</reference>
<dbReference type="InParanoid" id="K2RQU1"/>
<proteinExistence type="predicted"/>
<comment type="caution">
    <text evidence="2">The sequence shown here is derived from an EMBL/GenBank/DDBJ whole genome shotgun (WGS) entry which is preliminary data.</text>
</comment>